<evidence type="ECO:0000313" key="3">
    <source>
        <dbReference type="Proteomes" id="UP000027219"/>
    </source>
</evidence>
<dbReference type="InterPro" id="IPR001387">
    <property type="entry name" value="Cro/C1-type_HTH"/>
</dbReference>
<sequence>MYQNKLLDAYKEAQNYIQDKQIAHDLGLSRQKISAIRSGARYLTETEALFIAEKIGLSEEEVLVYLAADRSKNYKAQQAWQNIAKKFSGLNMSGISMACGGLALWMMPTQEALANCVLCILC</sequence>
<protein>
    <recommendedName>
        <fullName evidence="1">HTH cro/C1-type domain-containing protein</fullName>
    </recommendedName>
</protein>
<dbReference type="Proteomes" id="UP000027219">
    <property type="component" value="Unassembled WGS sequence"/>
</dbReference>
<dbReference type="SUPFAM" id="SSF47413">
    <property type="entry name" value="lambda repressor-like DNA-binding domains"/>
    <property type="match status" value="1"/>
</dbReference>
<dbReference type="InterPro" id="IPR021096">
    <property type="entry name" value="Vibrio_phage_VSK_Orf152"/>
</dbReference>
<organism evidence="2 3">
    <name type="scientific">Vibrio fortis</name>
    <dbReference type="NCBI Taxonomy" id="212667"/>
    <lineage>
        <taxon>Bacteria</taxon>
        <taxon>Pseudomonadati</taxon>
        <taxon>Pseudomonadota</taxon>
        <taxon>Gammaproteobacteria</taxon>
        <taxon>Vibrionales</taxon>
        <taxon>Vibrionaceae</taxon>
        <taxon>Vibrio</taxon>
    </lineage>
</organism>
<keyword evidence="3" id="KW-1185">Reference proteome</keyword>
<evidence type="ECO:0000313" key="2">
    <source>
        <dbReference type="EMBL" id="KDN30087.1"/>
    </source>
</evidence>
<feature type="domain" description="HTH cro/C1-type" evidence="1">
    <location>
        <begin position="20"/>
        <end position="62"/>
    </location>
</feature>
<dbReference type="Pfam" id="PF12472">
    <property type="entry name" value="DUF3693"/>
    <property type="match status" value="1"/>
</dbReference>
<reference evidence="2 3" key="1">
    <citation type="submission" date="2014-02" db="EMBL/GenBank/DDBJ databases">
        <title>Vibrio fortis Dalian14 Genome Sequencing.</title>
        <authorList>
            <person name="Wang Y."/>
            <person name="Song L."/>
            <person name="Liu G."/>
            <person name="Ding J."/>
        </authorList>
    </citation>
    <scope>NUCLEOTIDE SEQUENCE [LARGE SCALE GENOMIC DNA]</scope>
    <source>
        <strain evidence="2 3">Dalian14</strain>
    </source>
</reference>
<dbReference type="RefSeq" id="WP_032549078.1">
    <property type="nucleotide sequence ID" value="NZ_JFFR01000002.1"/>
</dbReference>
<dbReference type="GO" id="GO:0003677">
    <property type="term" value="F:DNA binding"/>
    <property type="evidence" value="ECO:0007669"/>
    <property type="project" value="InterPro"/>
</dbReference>
<dbReference type="CDD" id="cd00093">
    <property type="entry name" value="HTH_XRE"/>
    <property type="match status" value="1"/>
</dbReference>
<name>A0A066UVW3_9VIBR</name>
<dbReference type="AlphaFoldDB" id="A0A066UVW3"/>
<accession>A0A066UVW3</accession>
<dbReference type="STRING" id="212667.VFDL14_04965"/>
<dbReference type="PROSITE" id="PS50943">
    <property type="entry name" value="HTH_CROC1"/>
    <property type="match status" value="1"/>
</dbReference>
<dbReference type="InterPro" id="IPR010982">
    <property type="entry name" value="Lambda_DNA-bd_dom_sf"/>
</dbReference>
<gene>
    <name evidence="2" type="ORF">VFDL14_04965</name>
</gene>
<proteinExistence type="predicted"/>
<comment type="caution">
    <text evidence="2">The sequence shown here is derived from an EMBL/GenBank/DDBJ whole genome shotgun (WGS) entry which is preliminary data.</text>
</comment>
<dbReference type="EMBL" id="JFFR01000002">
    <property type="protein sequence ID" value="KDN30087.1"/>
    <property type="molecule type" value="Genomic_DNA"/>
</dbReference>
<dbReference type="OrthoDB" id="5588284at2"/>
<evidence type="ECO:0000259" key="1">
    <source>
        <dbReference type="PROSITE" id="PS50943"/>
    </source>
</evidence>